<dbReference type="EMBL" id="LXSH01000018">
    <property type="protein sequence ID" value="OAM22049.1"/>
    <property type="molecule type" value="Genomic_DNA"/>
</dbReference>
<evidence type="ECO:0000313" key="3">
    <source>
        <dbReference type="Proteomes" id="UP000078103"/>
    </source>
</evidence>
<keyword evidence="1" id="KW-1133">Transmembrane helix</keyword>
<feature type="transmembrane region" description="Helical" evidence="1">
    <location>
        <begin position="84"/>
        <end position="108"/>
    </location>
</feature>
<feature type="transmembrane region" description="Helical" evidence="1">
    <location>
        <begin position="59"/>
        <end position="77"/>
    </location>
</feature>
<accession>A0A1A9RQ66</accession>
<name>A0A1A9RQ66_EIKCO</name>
<sequence length="172" mass="19695">MRLPEKPNRKVKQMWNKLNPYWKDILIALALYLPLTVYTLCWPPSIGLLTLPFLEDVALANYILLLIPTLLAWLCSWKMSSVRPYFVSGISLTMNLGLWGYWLAVLVFDNGELWFAYWFSTPALVIGFIVALIRQAGSKAEGRAAFRTGFLNSFVPFLLAPIVIILFLIRPR</sequence>
<reference evidence="3" key="1">
    <citation type="submission" date="2016-05" db="EMBL/GenBank/DDBJ databases">
        <title>Draft genome of Corynebacterium afermentans subsp. afermentans LCDC 88199T.</title>
        <authorList>
            <person name="Bernier A.-M."/>
            <person name="Bernard K."/>
        </authorList>
    </citation>
    <scope>NUCLEOTIDE SEQUENCE [LARGE SCALE GENOMIC DNA]</scope>
    <source>
        <strain evidence="3">NML120819</strain>
    </source>
</reference>
<evidence type="ECO:0000313" key="2">
    <source>
        <dbReference type="EMBL" id="OAM22049.1"/>
    </source>
</evidence>
<keyword evidence="1" id="KW-0812">Transmembrane</keyword>
<dbReference type="Proteomes" id="UP000078103">
    <property type="component" value="Unassembled WGS sequence"/>
</dbReference>
<dbReference type="AlphaFoldDB" id="A0A1A9RQ66"/>
<organism evidence="2 3">
    <name type="scientific">Eikenella corrodens</name>
    <dbReference type="NCBI Taxonomy" id="539"/>
    <lineage>
        <taxon>Bacteria</taxon>
        <taxon>Pseudomonadati</taxon>
        <taxon>Pseudomonadota</taxon>
        <taxon>Betaproteobacteria</taxon>
        <taxon>Neisseriales</taxon>
        <taxon>Neisseriaceae</taxon>
        <taxon>Eikenella</taxon>
    </lineage>
</organism>
<gene>
    <name evidence="2" type="ORF">A7P89_06390</name>
</gene>
<feature type="transmembrane region" description="Helical" evidence="1">
    <location>
        <begin position="21"/>
        <end position="39"/>
    </location>
</feature>
<keyword evidence="1" id="KW-0472">Membrane</keyword>
<feature type="transmembrane region" description="Helical" evidence="1">
    <location>
        <begin position="114"/>
        <end position="133"/>
    </location>
</feature>
<protein>
    <submittedName>
        <fullName evidence="2">Uncharacterized protein</fullName>
    </submittedName>
</protein>
<comment type="caution">
    <text evidence="2">The sequence shown here is derived from an EMBL/GenBank/DDBJ whole genome shotgun (WGS) entry which is preliminary data.</text>
</comment>
<feature type="transmembrane region" description="Helical" evidence="1">
    <location>
        <begin position="145"/>
        <end position="169"/>
    </location>
</feature>
<evidence type="ECO:0000256" key="1">
    <source>
        <dbReference type="SAM" id="Phobius"/>
    </source>
</evidence>
<proteinExistence type="predicted"/>